<dbReference type="InterPro" id="IPR014044">
    <property type="entry name" value="CAP_dom"/>
</dbReference>
<dbReference type="SUPFAM" id="SSF55797">
    <property type="entry name" value="PR-1-like"/>
    <property type="match status" value="1"/>
</dbReference>
<dbReference type="STRING" id="1555241.A0A4P9XC16"/>
<feature type="compositionally biased region" description="Pro residues" evidence="1">
    <location>
        <begin position="173"/>
        <end position="185"/>
    </location>
</feature>
<dbReference type="EMBL" id="ML014138">
    <property type="protein sequence ID" value="RKP02671.1"/>
    <property type="molecule type" value="Genomic_DNA"/>
</dbReference>
<dbReference type="CDD" id="cd05379">
    <property type="entry name" value="CAP_bacterial"/>
    <property type="match status" value="1"/>
</dbReference>
<keyword evidence="5" id="KW-1185">Reference proteome</keyword>
<sequence length="291" mass="29297">MARASSPSAVVAVTAFLLARAMMAMASDCATQLPILNSIRASVGVPPVACDSRISAVALNHAIDMAASKTLRHNSANGMSPFQRLTAAGIVYTTAAENVAMDGSIDGALDLFKKSSAHFTNMVNPTVNCVGYGVSGNFHTQDFAKLASCSGDGSARAQPVKAPTVTKAAPRPVVTPTPRTTPPAAPTSTVWSPVAATRPADAATASQLADASRANAPPADGTGTTATPSNENPTSTVRALATSTDVPDAVASSAAATFNPLTSSAMSPQTPWTTSTTTGVLVILAGALFAL</sequence>
<evidence type="ECO:0000313" key="5">
    <source>
        <dbReference type="Proteomes" id="UP000274922"/>
    </source>
</evidence>
<keyword evidence="2" id="KW-0732">Signal</keyword>
<feature type="domain" description="SCP" evidence="3">
    <location>
        <begin position="36"/>
        <end position="142"/>
    </location>
</feature>
<feature type="compositionally biased region" description="Low complexity" evidence="1">
    <location>
        <begin position="186"/>
        <end position="228"/>
    </location>
</feature>
<dbReference type="OrthoDB" id="568194at2759"/>
<reference evidence="5" key="1">
    <citation type="journal article" date="2018" name="Nat. Microbiol.">
        <title>Leveraging single-cell genomics to expand the fungal tree of life.</title>
        <authorList>
            <person name="Ahrendt S.R."/>
            <person name="Quandt C.A."/>
            <person name="Ciobanu D."/>
            <person name="Clum A."/>
            <person name="Salamov A."/>
            <person name="Andreopoulos B."/>
            <person name="Cheng J.F."/>
            <person name="Woyke T."/>
            <person name="Pelin A."/>
            <person name="Henrissat B."/>
            <person name="Reynolds N.K."/>
            <person name="Benny G.L."/>
            <person name="Smith M.E."/>
            <person name="James T.Y."/>
            <person name="Grigoriev I.V."/>
        </authorList>
    </citation>
    <scope>NUCLEOTIDE SEQUENCE [LARGE SCALE GENOMIC DNA]</scope>
    <source>
        <strain evidence="5">ATCC 52028</strain>
    </source>
</reference>
<feature type="signal peptide" evidence="2">
    <location>
        <begin position="1"/>
        <end position="26"/>
    </location>
</feature>
<organism evidence="4 5">
    <name type="scientific">Caulochytrium protostelioides</name>
    <dbReference type="NCBI Taxonomy" id="1555241"/>
    <lineage>
        <taxon>Eukaryota</taxon>
        <taxon>Fungi</taxon>
        <taxon>Fungi incertae sedis</taxon>
        <taxon>Chytridiomycota</taxon>
        <taxon>Chytridiomycota incertae sedis</taxon>
        <taxon>Chytridiomycetes</taxon>
        <taxon>Caulochytriales</taxon>
        <taxon>Caulochytriaceae</taxon>
        <taxon>Caulochytrium</taxon>
    </lineage>
</organism>
<gene>
    <name evidence="4" type="ORF">CXG81DRAFT_17724</name>
</gene>
<dbReference type="InterPro" id="IPR035940">
    <property type="entry name" value="CAP_sf"/>
</dbReference>
<feature type="compositionally biased region" description="Low complexity" evidence="1">
    <location>
        <begin position="161"/>
        <end position="172"/>
    </location>
</feature>
<feature type="chain" id="PRO_5020373007" description="SCP domain-containing protein" evidence="2">
    <location>
        <begin position="27"/>
        <end position="291"/>
    </location>
</feature>
<protein>
    <recommendedName>
        <fullName evidence="3">SCP domain-containing protein</fullName>
    </recommendedName>
</protein>
<evidence type="ECO:0000256" key="2">
    <source>
        <dbReference type="SAM" id="SignalP"/>
    </source>
</evidence>
<dbReference type="PANTHER" id="PTHR31157">
    <property type="entry name" value="SCP DOMAIN-CONTAINING PROTEIN"/>
    <property type="match status" value="1"/>
</dbReference>
<dbReference type="Pfam" id="PF00188">
    <property type="entry name" value="CAP"/>
    <property type="match status" value="1"/>
</dbReference>
<evidence type="ECO:0000259" key="3">
    <source>
        <dbReference type="Pfam" id="PF00188"/>
    </source>
</evidence>
<name>A0A4P9XC16_9FUNG</name>
<evidence type="ECO:0000256" key="1">
    <source>
        <dbReference type="SAM" id="MobiDB-lite"/>
    </source>
</evidence>
<evidence type="ECO:0000313" key="4">
    <source>
        <dbReference type="EMBL" id="RKP02671.1"/>
    </source>
</evidence>
<dbReference type="Proteomes" id="UP000274922">
    <property type="component" value="Unassembled WGS sequence"/>
</dbReference>
<accession>A0A4P9XC16</accession>
<feature type="region of interest" description="Disordered" evidence="1">
    <location>
        <begin position="153"/>
        <end position="235"/>
    </location>
</feature>
<dbReference type="Gene3D" id="3.40.33.10">
    <property type="entry name" value="CAP"/>
    <property type="match status" value="1"/>
</dbReference>
<dbReference type="AlphaFoldDB" id="A0A4P9XC16"/>
<proteinExistence type="predicted"/>
<dbReference type="PANTHER" id="PTHR31157:SF1">
    <property type="entry name" value="SCP DOMAIN-CONTAINING PROTEIN"/>
    <property type="match status" value="1"/>
</dbReference>